<dbReference type="Pfam" id="PF03776">
    <property type="entry name" value="MinE"/>
    <property type="match status" value="1"/>
</dbReference>
<comment type="similarity">
    <text evidence="1 4">Belongs to the MinE family.</text>
</comment>
<dbReference type="InterPro" id="IPR036707">
    <property type="entry name" value="MinE_sf"/>
</dbReference>
<evidence type="ECO:0000313" key="6">
    <source>
        <dbReference type="Proteomes" id="UP000680805"/>
    </source>
</evidence>
<keyword evidence="4 5" id="KW-0132">Cell division</keyword>
<evidence type="ECO:0000256" key="1">
    <source>
        <dbReference type="ARBA" id="ARBA00008168"/>
    </source>
</evidence>
<dbReference type="EMBL" id="CP076135">
    <property type="protein sequence ID" value="QWG20732.1"/>
    <property type="molecule type" value="Genomic_DNA"/>
</dbReference>
<dbReference type="Proteomes" id="UP000680805">
    <property type="component" value="Chromosome"/>
</dbReference>
<dbReference type="HAMAP" id="MF_00262">
    <property type="entry name" value="MinE"/>
    <property type="match status" value="1"/>
</dbReference>
<dbReference type="KEGG" id="bsei:KMZ68_04380"/>
<dbReference type="Gene3D" id="3.30.1070.10">
    <property type="entry name" value="Cell division topological specificity factor MinE"/>
    <property type="match status" value="1"/>
</dbReference>
<dbReference type="NCBIfam" id="TIGR01215">
    <property type="entry name" value="minE"/>
    <property type="match status" value="1"/>
</dbReference>
<dbReference type="InterPro" id="IPR005527">
    <property type="entry name" value="MinE"/>
</dbReference>
<comment type="function">
    <text evidence="3 4">Prevents the cell division inhibition by proteins MinC and MinD at internal division sites while permitting inhibition at polar sites. This ensures cell division at the proper site by restricting the formation of a division septum at the midpoint of the long axis of the cell.</text>
</comment>
<dbReference type="AlphaFoldDB" id="A0A975NSU3"/>
<sequence>MNLLRLFGGRNASAPVARERLQILLAHERGMRGQPELLGLLRAEILAVVSRHVVLDPEKVIVRMERGKHVSTLEVDIEVPNGFERSLAAAG</sequence>
<protein>
    <recommendedName>
        <fullName evidence="2 4">Cell division topological specificity factor</fullName>
    </recommendedName>
</protein>
<dbReference type="GO" id="GO:0032955">
    <property type="term" value="P:regulation of division septum assembly"/>
    <property type="evidence" value="ECO:0007669"/>
    <property type="project" value="InterPro"/>
</dbReference>
<reference evidence="5" key="1">
    <citation type="submission" date="2021-06" db="EMBL/GenBank/DDBJ databases">
        <title>Bradyrhizobium sp. S2-11-2 Genome sequencing.</title>
        <authorList>
            <person name="Jin L."/>
        </authorList>
    </citation>
    <scope>NUCLEOTIDE SEQUENCE</scope>
    <source>
        <strain evidence="5">S2-11-2</strain>
    </source>
</reference>
<organism evidence="5 6">
    <name type="scientific">Bradyrhizobium sediminis</name>
    <dbReference type="NCBI Taxonomy" id="2840469"/>
    <lineage>
        <taxon>Bacteria</taxon>
        <taxon>Pseudomonadati</taxon>
        <taxon>Pseudomonadota</taxon>
        <taxon>Alphaproteobacteria</taxon>
        <taxon>Hyphomicrobiales</taxon>
        <taxon>Nitrobacteraceae</taxon>
        <taxon>Bradyrhizobium</taxon>
    </lineage>
</organism>
<keyword evidence="4" id="KW-0131">Cell cycle</keyword>
<dbReference type="RefSeq" id="WP_215616189.1">
    <property type="nucleotide sequence ID" value="NZ_CP076135.1"/>
</dbReference>
<accession>A0A975NSU3</accession>
<evidence type="ECO:0000256" key="3">
    <source>
        <dbReference type="ARBA" id="ARBA00025265"/>
    </source>
</evidence>
<evidence type="ECO:0000256" key="4">
    <source>
        <dbReference type="HAMAP-Rule" id="MF_00262"/>
    </source>
</evidence>
<name>A0A975NSU3_9BRAD</name>
<dbReference type="NCBIfam" id="NF001422">
    <property type="entry name" value="PRK00296.1"/>
    <property type="match status" value="1"/>
</dbReference>
<evidence type="ECO:0000256" key="2">
    <source>
        <dbReference type="ARBA" id="ARBA00020112"/>
    </source>
</evidence>
<proteinExistence type="inferred from homology"/>
<gene>
    <name evidence="4 5" type="primary">minE</name>
    <name evidence="5" type="ORF">KMZ68_04380</name>
</gene>
<evidence type="ECO:0000313" key="5">
    <source>
        <dbReference type="EMBL" id="QWG20732.1"/>
    </source>
</evidence>
<dbReference type="GO" id="GO:0051301">
    <property type="term" value="P:cell division"/>
    <property type="evidence" value="ECO:0007669"/>
    <property type="project" value="UniProtKB-KW"/>
</dbReference>
<dbReference type="SUPFAM" id="SSF55229">
    <property type="entry name" value="Cell division protein MinE topological specificity domain"/>
    <property type="match status" value="1"/>
</dbReference>